<protein>
    <recommendedName>
        <fullName evidence="3">Nucleotide-diphospho-sugar transferase domain-containing protein</fullName>
    </recommendedName>
</protein>
<accession>A0A368JJ01</accession>
<keyword evidence="2" id="KW-1185">Reference proteome</keyword>
<evidence type="ECO:0000313" key="1">
    <source>
        <dbReference type="EMBL" id="RCR67628.1"/>
    </source>
</evidence>
<dbReference type="InterPro" id="IPR029044">
    <property type="entry name" value="Nucleotide-diphossugar_trans"/>
</dbReference>
<dbReference type="EMBL" id="QOWE01000018">
    <property type="protein sequence ID" value="RCR67628.1"/>
    <property type="molecule type" value="Genomic_DNA"/>
</dbReference>
<evidence type="ECO:0008006" key="3">
    <source>
        <dbReference type="Google" id="ProtNLM"/>
    </source>
</evidence>
<organism evidence="1 2">
    <name type="scientific">Larkinella punicea</name>
    <dbReference type="NCBI Taxonomy" id="2315727"/>
    <lineage>
        <taxon>Bacteria</taxon>
        <taxon>Pseudomonadati</taxon>
        <taxon>Bacteroidota</taxon>
        <taxon>Cytophagia</taxon>
        <taxon>Cytophagales</taxon>
        <taxon>Spirosomataceae</taxon>
        <taxon>Larkinella</taxon>
    </lineage>
</organism>
<gene>
    <name evidence="1" type="ORF">DUE52_21230</name>
</gene>
<name>A0A368JJ01_9BACT</name>
<dbReference type="Gene3D" id="3.90.550.10">
    <property type="entry name" value="Spore Coat Polysaccharide Biosynthesis Protein SpsA, Chain A"/>
    <property type="match status" value="1"/>
</dbReference>
<dbReference type="AlphaFoldDB" id="A0A368JJ01"/>
<evidence type="ECO:0000313" key="2">
    <source>
        <dbReference type="Proteomes" id="UP000253383"/>
    </source>
</evidence>
<proteinExistence type="predicted"/>
<reference evidence="1 2" key="1">
    <citation type="submission" date="2018-07" db="EMBL/GenBank/DDBJ databases">
        <title>Genome analysis of Larkinella rosea.</title>
        <authorList>
            <person name="Zhou Z."/>
            <person name="Wang G."/>
        </authorList>
    </citation>
    <scope>NUCLEOTIDE SEQUENCE [LARGE SCALE GENOMIC DNA]</scope>
    <source>
        <strain evidence="2">zzj9</strain>
    </source>
</reference>
<sequence>MIKKILISYSNKKYSISQKRLLKSAKRKYGITNHIKYNEKWLKKKKFYNENTFILSQSRGAGYMIWKPFIILETLNKVSPLDYIIYADSDMVFMKSIEPLFKICSDNNGLMIFDNSTHKNSTWTKRDCFILMDADKEEYYDNYQCMSGFIVLQKRDWVIHLMTEWLEYARDYRNSTDSENELGYPNLLDFIEHRHDQSILSILYKKYNLPLFRDPTQYGNQYKLLEYRVEGEFLISNRYENQNLIKKNSPYDTLLEIMDVPLHGNNLISFLKKNVKKILRILKTN</sequence>
<dbReference type="SUPFAM" id="SSF53448">
    <property type="entry name" value="Nucleotide-diphospho-sugar transferases"/>
    <property type="match status" value="1"/>
</dbReference>
<dbReference type="Proteomes" id="UP000253383">
    <property type="component" value="Unassembled WGS sequence"/>
</dbReference>
<dbReference type="OrthoDB" id="9804725at2"/>
<dbReference type="RefSeq" id="WP_114408060.1">
    <property type="nucleotide sequence ID" value="NZ_QOWE01000018.1"/>
</dbReference>
<comment type="caution">
    <text evidence="1">The sequence shown here is derived from an EMBL/GenBank/DDBJ whole genome shotgun (WGS) entry which is preliminary data.</text>
</comment>